<evidence type="ECO:0000313" key="2">
    <source>
        <dbReference type="EMBL" id="GMJ07816.1"/>
    </source>
</evidence>
<name>A0A9W7J4I6_HIBTR</name>
<keyword evidence="1" id="KW-0812">Transmembrane</keyword>
<evidence type="ECO:0000313" key="3">
    <source>
        <dbReference type="Proteomes" id="UP001165190"/>
    </source>
</evidence>
<comment type="caution">
    <text evidence="2">The sequence shown here is derived from an EMBL/GenBank/DDBJ whole genome shotgun (WGS) entry which is preliminary data.</text>
</comment>
<dbReference type="PANTHER" id="PTHR35508:SF1">
    <property type="entry name" value="VOLTAGE-DEPENDENT L-TYPE CALCIUM CHANNEL SUBUNIT"/>
    <property type="match status" value="1"/>
</dbReference>
<keyword evidence="3" id="KW-1185">Reference proteome</keyword>
<dbReference type="OrthoDB" id="1925129at2759"/>
<reference evidence="2" key="1">
    <citation type="submission" date="2023-05" db="EMBL/GenBank/DDBJ databases">
        <title>Genome and transcriptome analyses reveal genes involved in the formation of fine ridges on petal epidermal cells in Hibiscus trionum.</title>
        <authorList>
            <person name="Koshimizu S."/>
            <person name="Masuda S."/>
            <person name="Ishii T."/>
            <person name="Shirasu K."/>
            <person name="Hoshino A."/>
            <person name="Arita M."/>
        </authorList>
    </citation>
    <scope>NUCLEOTIDE SEQUENCE</scope>
    <source>
        <strain evidence="2">Hamamatsu line</strain>
    </source>
</reference>
<gene>
    <name evidence="2" type="ORF">HRI_004450800</name>
</gene>
<dbReference type="AlphaFoldDB" id="A0A9W7J4I6"/>
<feature type="transmembrane region" description="Helical" evidence="1">
    <location>
        <begin position="85"/>
        <end position="109"/>
    </location>
</feature>
<protein>
    <submittedName>
        <fullName evidence="2">LDAP Interacting Protein</fullName>
    </submittedName>
</protein>
<keyword evidence="1" id="KW-0472">Membrane</keyword>
<dbReference type="Proteomes" id="UP001165190">
    <property type="component" value="Unassembled WGS sequence"/>
</dbReference>
<dbReference type="EMBL" id="BSYR01000049">
    <property type="protein sequence ID" value="GMJ07816.1"/>
    <property type="molecule type" value="Genomic_DNA"/>
</dbReference>
<sequence>MAEQMTGATVDENRGSLRADTLYGLLHRWISMIIFPDSSSPASTSLLERIKIFVSENGSRLREASRNTRRTVLLWTPRGSPLRTLLVISAGTMSLLILSGVVVFILFFAAATVNAIIVYLVLFFASTGGFMVLLFAYVASVYIGALSVAAFLISNATISAIAAVAVTTGWAGVILGVWSGTKKSLEIANYSFTLMRSAHSAYSSQLTYLGV</sequence>
<dbReference type="PANTHER" id="PTHR35508">
    <property type="entry name" value="VOLTAGE-DEPENDENT L-TYPE CALCIUM CHANNEL SUBUNIT"/>
    <property type="match status" value="1"/>
</dbReference>
<keyword evidence="1" id="KW-1133">Transmembrane helix</keyword>
<evidence type="ECO:0000256" key="1">
    <source>
        <dbReference type="SAM" id="Phobius"/>
    </source>
</evidence>
<proteinExistence type="predicted"/>
<feature type="transmembrane region" description="Helical" evidence="1">
    <location>
        <begin position="145"/>
        <end position="178"/>
    </location>
</feature>
<accession>A0A9W7J4I6</accession>
<organism evidence="2 3">
    <name type="scientific">Hibiscus trionum</name>
    <name type="common">Flower of an hour</name>
    <dbReference type="NCBI Taxonomy" id="183268"/>
    <lineage>
        <taxon>Eukaryota</taxon>
        <taxon>Viridiplantae</taxon>
        <taxon>Streptophyta</taxon>
        <taxon>Embryophyta</taxon>
        <taxon>Tracheophyta</taxon>
        <taxon>Spermatophyta</taxon>
        <taxon>Magnoliopsida</taxon>
        <taxon>eudicotyledons</taxon>
        <taxon>Gunneridae</taxon>
        <taxon>Pentapetalae</taxon>
        <taxon>rosids</taxon>
        <taxon>malvids</taxon>
        <taxon>Malvales</taxon>
        <taxon>Malvaceae</taxon>
        <taxon>Malvoideae</taxon>
        <taxon>Hibiscus</taxon>
    </lineage>
</organism>